<gene>
    <name evidence="3" type="ORF">HHI36_022853</name>
</gene>
<feature type="coiled-coil region" evidence="1">
    <location>
        <begin position="5"/>
        <end position="54"/>
    </location>
</feature>
<dbReference type="PANTHER" id="PTHR15742:SF5">
    <property type="entry name" value="GIRDIN"/>
    <property type="match status" value="1"/>
</dbReference>
<dbReference type="EMBL" id="JABFTP020000186">
    <property type="protein sequence ID" value="KAL3289428.1"/>
    <property type="molecule type" value="Genomic_DNA"/>
</dbReference>
<accession>A0ABD2PEM6</accession>
<dbReference type="AlphaFoldDB" id="A0ABD2PEM6"/>
<name>A0ABD2PEM6_9CUCU</name>
<feature type="region of interest" description="Disordered" evidence="2">
    <location>
        <begin position="249"/>
        <end position="281"/>
    </location>
</feature>
<proteinExistence type="predicted"/>
<feature type="coiled-coil region" evidence="1">
    <location>
        <begin position="96"/>
        <end position="148"/>
    </location>
</feature>
<feature type="compositionally biased region" description="Low complexity" evidence="2">
    <location>
        <begin position="475"/>
        <end position="488"/>
    </location>
</feature>
<reference evidence="3 4" key="1">
    <citation type="journal article" date="2021" name="BMC Biol.">
        <title>Horizontally acquired antibacterial genes associated with adaptive radiation of ladybird beetles.</title>
        <authorList>
            <person name="Li H.S."/>
            <person name="Tang X.F."/>
            <person name="Huang Y.H."/>
            <person name="Xu Z.Y."/>
            <person name="Chen M.L."/>
            <person name="Du X.Y."/>
            <person name="Qiu B.Y."/>
            <person name="Chen P.T."/>
            <person name="Zhang W."/>
            <person name="Slipinski A."/>
            <person name="Escalona H.E."/>
            <person name="Waterhouse R.M."/>
            <person name="Zwick A."/>
            <person name="Pang H."/>
        </authorList>
    </citation>
    <scope>NUCLEOTIDE SEQUENCE [LARGE SCALE GENOMIC DNA]</scope>
    <source>
        <strain evidence="3">SYSU2018</strain>
    </source>
</reference>
<keyword evidence="4" id="KW-1185">Reference proteome</keyword>
<evidence type="ECO:0000256" key="1">
    <source>
        <dbReference type="SAM" id="Coils"/>
    </source>
</evidence>
<feature type="region of interest" description="Disordered" evidence="2">
    <location>
        <begin position="460"/>
        <end position="517"/>
    </location>
</feature>
<dbReference type="Proteomes" id="UP001516400">
    <property type="component" value="Unassembled WGS sequence"/>
</dbReference>
<feature type="compositionally biased region" description="Basic and acidic residues" evidence="2">
    <location>
        <begin position="489"/>
        <end position="517"/>
    </location>
</feature>
<protein>
    <submittedName>
        <fullName evidence="3">Uncharacterized protein</fullName>
    </submittedName>
</protein>
<evidence type="ECO:0000313" key="4">
    <source>
        <dbReference type="Proteomes" id="UP001516400"/>
    </source>
</evidence>
<organism evidence="3 4">
    <name type="scientific">Cryptolaemus montrouzieri</name>
    <dbReference type="NCBI Taxonomy" id="559131"/>
    <lineage>
        <taxon>Eukaryota</taxon>
        <taxon>Metazoa</taxon>
        <taxon>Ecdysozoa</taxon>
        <taxon>Arthropoda</taxon>
        <taxon>Hexapoda</taxon>
        <taxon>Insecta</taxon>
        <taxon>Pterygota</taxon>
        <taxon>Neoptera</taxon>
        <taxon>Endopterygota</taxon>
        <taxon>Coleoptera</taxon>
        <taxon>Polyphaga</taxon>
        <taxon>Cucujiformia</taxon>
        <taxon>Coccinelloidea</taxon>
        <taxon>Coccinellidae</taxon>
        <taxon>Scymninae</taxon>
        <taxon>Scymnini</taxon>
        <taxon>Cryptolaemus</taxon>
    </lineage>
</organism>
<sequence>MSADTSAMDREVKELKNRLETLEKTKKADLLKCKMNYEEQLAIVNTELKILQTQIFRFKKEKDTYKNMLQSAQKSMGDMKFKRDVTNKFEKDATKTDNLEAQLTTLEDELSETKLEYSKLKTQLVSDKSNYEVKILEMQTRINELEEEKILNSGRTKIAGLRTCMELSWQKEREEQQRLLQETATLARDLRQTLFEVEKERDKERLEAKRKFEQLKKTIEEEQLEARKKMKDLQCDLLELRDAHAKLRTTNERLKREKDKMRRDEDSRAKSLSRTDLDNPRDASAIMQHIDTLKCLSNEIEHLDDKQKGKVVTPEDKKDKLDNVVSSLLNISQDLFNQMREVERERLMIPRRRTRAEPSQDNLIKLTRQSSLKRRSLSLEQTSIIPREQNIWQVDQGSMSSLRSANSDLDVTYDNMSDTSIQSDLVEKKKKKKGIIGRIKKMTKSRSVDEGDSGILSSLLGKKPSSLENLNNTISGMFRRGGSSSRSNSMERTKPTEQKCDSRQRPLMKMKSESPAR</sequence>
<keyword evidence="1" id="KW-0175">Coiled coil</keyword>
<dbReference type="PANTHER" id="PTHR15742">
    <property type="entry name" value="GIRDIN"/>
    <property type="match status" value="1"/>
</dbReference>
<evidence type="ECO:0000313" key="3">
    <source>
        <dbReference type="EMBL" id="KAL3289428.1"/>
    </source>
</evidence>
<dbReference type="InterPro" id="IPR049885">
    <property type="entry name" value="MTCL1-3"/>
</dbReference>
<comment type="caution">
    <text evidence="3">The sequence shown here is derived from an EMBL/GenBank/DDBJ whole genome shotgun (WGS) entry which is preliminary data.</text>
</comment>
<evidence type="ECO:0000256" key="2">
    <source>
        <dbReference type="SAM" id="MobiDB-lite"/>
    </source>
</evidence>